<feature type="compositionally biased region" description="Polar residues" evidence="1">
    <location>
        <begin position="103"/>
        <end position="133"/>
    </location>
</feature>
<proteinExistence type="predicted"/>
<feature type="compositionally biased region" description="Basic and acidic residues" evidence="1">
    <location>
        <begin position="475"/>
        <end position="484"/>
    </location>
</feature>
<dbReference type="InterPro" id="IPR009097">
    <property type="entry name" value="Cyclic_Pdiesterase"/>
</dbReference>
<organism evidence="2 3">
    <name type="scientific">Lentithecium fluviatile CBS 122367</name>
    <dbReference type="NCBI Taxonomy" id="1168545"/>
    <lineage>
        <taxon>Eukaryota</taxon>
        <taxon>Fungi</taxon>
        <taxon>Dikarya</taxon>
        <taxon>Ascomycota</taxon>
        <taxon>Pezizomycotina</taxon>
        <taxon>Dothideomycetes</taxon>
        <taxon>Pleosporomycetidae</taxon>
        <taxon>Pleosporales</taxon>
        <taxon>Massarineae</taxon>
        <taxon>Lentitheciaceae</taxon>
        <taxon>Lentithecium</taxon>
    </lineage>
</organism>
<evidence type="ECO:0000256" key="1">
    <source>
        <dbReference type="SAM" id="MobiDB-lite"/>
    </source>
</evidence>
<dbReference type="Pfam" id="PF13563">
    <property type="entry name" value="2_5_RNA_ligase2"/>
    <property type="match status" value="1"/>
</dbReference>
<sequence length="484" mass="53837">MLLRSDPGSLLPAVTKVKSHEGIRQSATRARKRAIRYSTTRACKRTIRDGATRAAQKNHSTPHDTSVQENHSTQRDTSAQKNHSIPHDTSVQEDHSRRRDTSAQKNHSTPHDTSVQENHSTQRDTSAQGTTDHPPNAEREGKRGKRTRTNQELQEARPATTTPKMADAKRQDSVAHNPNPYPNPYPNSVPTINPFHKPNTNTGEKCVYILTLTLTPSISVPLNQLRSEYFPKHLNRTPAHITLFHALPHSLLPTILTDLTTTTTSTRPYHISTGRPFRLRRGVAVRLDAGAEASEQLREELRERWLSGLSEQDRRTWVPHWTVMNEVEDEGRVERVFGTIRRVLCEEEHHGRASGVTLWRYVEGGTWEGVREFPFKGRSSGGVDGKEKEGFFHMKEKSGGGESKSPRATKKAGSKVVGIWKSMTGKRGGAAAEEVKGRHDALIKGRDDVSVEGSNHASVEGRSDASTRGTNDTSVEGRIDASAM</sequence>
<dbReference type="EMBL" id="MU005571">
    <property type="protein sequence ID" value="KAF2690283.1"/>
    <property type="molecule type" value="Genomic_DNA"/>
</dbReference>
<feature type="region of interest" description="Disordered" evidence="1">
    <location>
        <begin position="427"/>
        <end position="484"/>
    </location>
</feature>
<evidence type="ECO:0000313" key="2">
    <source>
        <dbReference type="EMBL" id="KAF2690283.1"/>
    </source>
</evidence>
<accession>A0A6G1JJF0</accession>
<evidence type="ECO:0008006" key="4">
    <source>
        <dbReference type="Google" id="ProtNLM"/>
    </source>
</evidence>
<feature type="region of interest" description="Disordered" evidence="1">
    <location>
        <begin position="393"/>
        <end position="415"/>
    </location>
</feature>
<keyword evidence="3" id="KW-1185">Reference proteome</keyword>
<dbReference type="AlphaFoldDB" id="A0A6G1JJF0"/>
<dbReference type="Gene3D" id="3.90.1140.10">
    <property type="entry name" value="Cyclic phosphodiesterase"/>
    <property type="match status" value="1"/>
</dbReference>
<feature type="compositionally biased region" description="Basic and acidic residues" evidence="1">
    <location>
        <begin position="90"/>
        <end position="102"/>
    </location>
</feature>
<feature type="compositionally biased region" description="Basic and acidic residues" evidence="1">
    <location>
        <begin position="433"/>
        <end position="449"/>
    </location>
</feature>
<gene>
    <name evidence="2" type="ORF">K458DRAFT_101386</name>
</gene>
<name>A0A6G1JJF0_9PLEO</name>
<protein>
    <recommendedName>
        <fullName evidence="4">LigT-like protein</fullName>
    </recommendedName>
</protein>
<dbReference type="SUPFAM" id="SSF55144">
    <property type="entry name" value="LigT-like"/>
    <property type="match status" value="1"/>
</dbReference>
<feature type="compositionally biased region" description="Polar residues" evidence="1">
    <location>
        <begin position="55"/>
        <end position="89"/>
    </location>
</feature>
<dbReference type="OrthoDB" id="5364416at2759"/>
<dbReference type="Proteomes" id="UP000799291">
    <property type="component" value="Unassembled WGS sequence"/>
</dbReference>
<evidence type="ECO:0000313" key="3">
    <source>
        <dbReference type="Proteomes" id="UP000799291"/>
    </source>
</evidence>
<feature type="region of interest" description="Disordered" evidence="1">
    <location>
        <begin position="20"/>
        <end position="197"/>
    </location>
</feature>
<reference evidence="2" key="1">
    <citation type="journal article" date="2020" name="Stud. Mycol.">
        <title>101 Dothideomycetes genomes: a test case for predicting lifestyles and emergence of pathogens.</title>
        <authorList>
            <person name="Haridas S."/>
            <person name="Albert R."/>
            <person name="Binder M."/>
            <person name="Bloem J."/>
            <person name="Labutti K."/>
            <person name="Salamov A."/>
            <person name="Andreopoulos B."/>
            <person name="Baker S."/>
            <person name="Barry K."/>
            <person name="Bills G."/>
            <person name="Bluhm B."/>
            <person name="Cannon C."/>
            <person name="Castanera R."/>
            <person name="Culley D."/>
            <person name="Daum C."/>
            <person name="Ezra D."/>
            <person name="Gonzalez J."/>
            <person name="Henrissat B."/>
            <person name="Kuo A."/>
            <person name="Liang C."/>
            <person name="Lipzen A."/>
            <person name="Lutzoni F."/>
            <person name="Magnuson J."/>
            <person name="Mondo S."/>
            <person name="Nolan M."/>
            <person name="Ohm R."/>
            <person name="Pangilinan J."/>
            <person name="Park H.-J."/>
            <person name="Ramirez L."/>
            <person name="Alfaro M."/>
            <person name="Sun H."/>
            <person name="Tritt A."/>
            <person name="Yoshinaga Y."/>
            <person name="Zwiers L.-H."/>
            <person name="Turgeon B."/>
            <person name="Goodwin S."/>
            <person name="Spatafora J."/>
            <person name="Crous P."/>
            <person name="Grigoriev I."/>
        </authorList>
    </citation>
    <scope>NUCLEOTIDE SEQUENCE</scope>
    <source>
        <strain evidence="2">CBS 122367</strain>
    </source>
</reference>